<dbReference type="Pfam" id="PF12682">
    <property type="entry name" value="Flavodoxin_4"/>
    <property type="match status" value="1"/>
</dbReference>
<accession>A0A9E2L436</accession>
<dbReference type="InterPro" id="IPR008254">
    <property type="entry name" value="Flavodoxin/NO_synth"/>
</dbReference>
<proteinExistence type="predicted"/>
<comment type="caution">
    <text evidence="2">The sequence shown here is derived from an EMBL/GenBank/DDBJ whole genome shotgun (WGS) entry which is preliminary data.</text>
</comment>
<evidence type="ECO:0000313" key="2">
    <source>
        <dbReference type="EMBL" id="MBU3852507.1"/>
    </source>
</evidence>
<dbReference type="PANTHER" id="PTHR39201">
    <property type="entry name" value="EXPORTED PROTEIN-RELATED"/>
    <property type="match status" value="1"/>
</dbReference>
<dbReference type="InterPro" id="IPR029039">
    <property type="entry name" value="Flavoprotein-like_sf"/>
</dbReference>
<dbReference type="SUPFAM" id="SSF52218">
    <property type="entry name" value="Flavoproteins"/>
    <property type="match status" value="1"/>
</dbReference>
<dbReference type="PANTHER" id="PTHR39201:SF1">
    <property type="entry name" value="FLAVODOXIN-LIKE DOMAIN-CONTAINING PROTEIN"/>
    <property type="match status" value="1"/>
</dbReference>
<dbReference type="AlphaFoldDB" id="A0A9E2L436"/>
<gene>
    <name evidence="2" type="ORF">H9789_01515</name>
</gene>
<name>A0A9E2L436_9BACT</name>
<evidence type="ECO:0000259" key="1">
    <source>
        <dbReference type="Pfam" id="PF12682"/>
    </source>
</evidence>
<dbReference type="Proteomes" id="UP000823865">
    <property type="component" value="Unassembled WGS sequence"/>
</dbReference>
<sequence>MNPNVTEKKKLVVFFSRTNENYGVGYITKGNTHIVAEILASETGADLFQIEPVESYPAEYDRCIEIAQQEKRTNARPKIKEDIRIEDYDLIFLGYPNWWSELPMAVYTFIEKHDWNGKIIAPFCTHEGSGLSATERHIQSACKGAKVLRGMAIQGSTAQHDTIATRKAVQTWIDILRQQ</sequence>
<dbReference type="GO" id="GO:0010181">
    <property type="term" value="F:FMN binding"/>
    <property type="evidence" value="ECO:0007669"/>
    <property type="project" value="InterPro"/>
</dbReference>
<dbReference type="EMBL" id="JAHLFU010000025">
    <property type="protein sequence ID" value="MBU3852507.1"/>
    <property type="molecule type" value="Genomic_DNA"/>
</dbReference>
<protein>
    <submittedName>
        <fullName evidence="2">Flavodoxin</fullName>
    </submittedName>
</protein>
<feature type="domain" description="Flavodoxin-like" evidence="1">
    <location>
        <begin position="28"/>
        <end position="161"/>
    </location>
</feature>
<dbReference type="Gene3D" id="3.40.50.360">
    <property type="match status" value="1"/>
</dbReference>
<evidence type="ECO:0000313" key="3">
    <source>
        <dbReference type="Proteomes" id="UP000823865"/>
    </source>
</evidence>
<reference evidence="2" key="1">
    <citation type="journal article" date="2021" name="PeerJ">
        <title>Extensive microbial diversity within the chicken gut microbiome revealed by metagenomics and culture.</title>
        <authorList>
            <person name="Gilroy R."/>
            <person name="Ravi A."/>
            <person name="Getino M."/>
            <person name="Pursley I."/>
            <person name="Horton D.L."/>
            <person name="Alikhan N.F."/>
            <person name="Baker D."/>
            <person name="Gharbi K."/>
            <person name="Hall N."/>
            <person name="Watson M."/>
            <person name="Adriaenssens E.M."/>
            <person name="Foster-Nyarko E."/>
            <person name="Jarju S."/>
            <person name="Secka A."/>
            <person name="Antonio M."/>
            <person name="Oren A."/>
            <person name="Chaudhuri R.R."/>
            <person name="La Ragione R."/>
            <person name="Hildebrand F."/>
            <person name="Pallen M.J."/>
        </authorList>
    </citation>
    <scope>NUCLEOTIDE SEQUENCE</scope>
    <source>
        <strain evidence="2">G3-2149</strain>
    </source>
</reference>
<organism evidence="2 3">
    <name type="scientific">Candidatus Paraprevotella stercoravium</name>
    <dbReference type="NCBI Taxonomy" id="2838725"/>
    <lineage>
        <taxon>Bacteria</taxon>
        <taxon>Pseudomonadati</taxon>
        <taxon>Bacteroidota</taxon>
        <taxon>Bacteroidia</taxon>
        <taxon>Bacteroidales</taxon>
        <taxon>Prevotellaceae</taxon>
        <taxon>Paraprevotella</taxon>
    </lineage>
</organism>
<reference evidence="2" key="2">
    <citation type="submission" date="2021-04" db="EMBL/GenBank/DDBJ databases">
        <authorList>
            <person name="Gilroy R."/>
        </authorList>
    </citation>
    <scope>NUCLEOTIDE SEQUENCE</scope>
    <source>
        <strain evidence="2">G3-2149</strain>
    </source>
</reference>